<dbReference type="Pfam" id="PF01493">
    <property type="entry name" value="GXGXG"/>
    <property type="match status" value="1"/>
</dbReference>
<sequence length="271" mass="28625">MSPLTLTLREAPRQRIEMSAFTPGRLAESSAEAIRRLPLWVGNRQVPTGDLFTVDEGTREDLVIRSDSDRLDGIGAGSTRGTIRVEGRAGAYLGRDLRGGSIRVSGDVGIFAGTGMTGGTLHIGGNAGDFLGAAIPGERRGLRGGRIEVYGNAGDRVGDHQRRGLILIAGDAGDYCASRMTAGTILVLGRTGAQTGFAMRRGTILLTAQPRLPPTFNHNGPHALGFLRLFADALATRDGPFSRLDARGITVDRWLGDLANGGQGEVLVWAP</sequence>
<dbReference type="InterPro" id="IPR036485">
    <property type="entry name" value="Glu_synth_asu_C_sf"/>
</dbReference>
<organism evidence="2 3">
    <name type="scientific">Thiocapsa rosea</name>
    <dbReference type="NCBI Taxonomy" id="69360"/>
    <lineage>
        <taxon>Bacteria</taxon>
        <taxon>Pseudomonadati</taxon>
        <taxon>Pseudomonadota</taxon>
        <taxon>Gammaproteobacteria</taxon>
        <taxon>Chromatiales</taxon>
        <taxon>Chromatiaceae</taxon>
        <taxon>Thiocapsa</taxon>
    </lineage>
</organism>
<dbReference type="PANTHER" id="PTHR39673:SF5">
    <property type="entry name" value="TUNGSTEN-CONTAINING FORMYLMETHANOFURAN DEHYDROGENASE 2 SUBUNIT C"/>
    <property type="match status" value="1"/>
</dbReference>
<dbReference type="PANTHER" id="PTHR39673">
    <property type="entry name" value="TUNGSTEN FORMYLMETHANOFURAN DEHYDROGENASE, SUBUNIT C (FWDC)"/>
    <property type="match status" value="1"/>
</dbReference>
<dbReference type="GO" id="GO:0046914">
    <property type="term" value="F:transition metal ion binding"/>
    <property type="evidence" value="ECO:0007669"/>
    <property type="project" value="InterPro"/>
</dbReference>
<dbReference type="GO" id="GO:0015948">
    <property type="term" value="P:methanogenesis"/>
    <property type="evidence" value="ECO:0007669"/>
    <property type="project" value="InterPro"/>
</dbReference>
<evidence type="ECO:0000313" key="2">
    <source>
        <dbReference type="EMBL" id="RKT47105.1"/>
    </source>
</evidence>
<dbReference type="InterPro" id="IPR017550">
    <property type="entry name" value="Formylmethanofuran_DH_suC"/>
</dbReference>
<gene>
    <name evidence="2" type="ORF">BDD21_4660</name>
</gene>
<dbReference type="Proteomes" id="UP000274556">
    <property type="component" value="Unassembled WGS sequence"/>
</dbReference>
<evidence type="ECO:0000259" key="1">
    <source>
        <dbReference type="Pfam" id="PF01493"/>
    </source>
</evidence>
<dbReference type="InterPro" id="IPR002489">
    <property type="entry name" value="Glu_synth_asu_C"/>
</dbReference>
<evidence type="ECO:0000313" key="3">
    <source>
        <dbReference type="Proteomes" id="UP000274556"/>
    </source>
</evidence>
<dbReference type="EMBL" id="RBXL01000001">
    <property type="protein sequence ID" value="RKT47105.1"/>
    <property type="molecule type" value="Genomic_DNA"/>
</dbReference>
<dbReference type="Gene3D" id="2.160.20.60">
    <property type="entry name" value="Glutamate synthase, alpha subunit, C-terminal domain"/>
    <property type="match status" value="2"/>
</dbReference>
<feature type="domain" description="Glutamate synthase alpha subunit C-terminal" evidence="1">
    <location>
        <begin position="82"/>
        <end position="207"/>
    </location>
</feature>
<dbReference type="AlphaFoldDB" id="A0A495VF73"/>
<proteinExistence type="predicted"/>
<protein>
    <submittedName>
        <fullName evidence="2">Formylmethanofuran dehydrogenase subunit C</fullName>
    </submittedName>
</protein>
<dbReference type="RefSeq" id="WP_120799123.1">
    <property type="nucleotide sequence ID" value="NZ_RBXL01000001.1"/>
</dbReference>
<name>A0A495VF73_9GAMM</name>
<dbReference type="GO" id="GO:0018493">
    <property type="term" value="F:formylmethanofuran dehydrogenase activity"/>
    <property type="evidence" value="ECO:0007669"/>
    <property type="project" value="InterPro"/>
</dbReference>
<comment type="caution">
    <text evidence="2">The sequence shown here is derived from an EMBL/GenBank/DDBJ whole genome shotgun (WGS) entry which is preliminary data.</text>
</comment>
<dbReference type="NCBIfam" id="TIGR03122">
    <property type="entry name" value="one_C_dehyd_C"/>
    <property type="match status" value="1"/>
</dbReference>
<reference evidence="2 3" key="1">
    <citation type="submission" date="2018-10" db="EMBL/GenBank/DDBJ databases">
        <title>Genomic Encyclopedia of Archaeal and Bacterial Type Strains, Phase II (KMG-II): from individual species to whole genera.</title>
        <authorList>
            <person name="Goeker M."/>
        </authorList>
    </citation>
    <scope>NUCLEOTIDE SEQUENCE [LARGE SCALE GENOMIC DNA]</scope>
    <source>
        <strain evidence="2 3">DSM 235</strain>
    </source>
</reference>
<keyword evidence="3" id="KW-1185">Reference proteome</keyword>
<dbReference type="SUPFAM" id="SSF69336">
    <property type="entry name" value="Alpha subunit of glutamate synthase, C-terminal domain"/>
    <property type="match status" value="1"/>
</dbReference>
<dbReference type="OrthoDB" id="8562860at2"/>
<accession>A0A495VF73</accession>